<accession>A0A168JVZ8</accession>
<gene>
    <name evidence="2" type="ORF">LEL_00484</name>
</gene>
<feature type="chain" id="PRO_5007898265" evidence="1">
    <location>
        <begin position="17"/>
        <end position="147"/>
    </location>
</feature>
<dbReference type="PANTHER" id="PTHR36195:SF4">
    <property type="entry name" value="DOMAIN PROTEIN, PUTATIVE (AFU_ORTHOLOGUE AFUA_5G01990)-RELATED"/>
    <property type="match status" value="1"/>
</dbReference>
<comment type="caution">
    <text evidence="2">The sequence shown here is derived from an EMBL/GenBank/DDBJ whole genome shotgun (WGS) entry which is preliminary data.</text>
</comment>
<protein>
    <submittedName>
        <fullName evidence="2">Blastomyces-phase-specific protein</fullName>
    </submittedName>
</protein>
<dbReference type="AlphaFoldDB" id="A0A168JVZ8"/>
<feature type="signal peptide" evidence="1">
    <location>
        <begin position="1"/>
        <end position="16"/>
    </location>
</feature>
<dbReference type="Proteomes" id="UP000076881">
    <property type="component" value="Unassembled WGS sequence"/>
</dbReference>
<dbReference type="STRING" id="1081108.A0A168JVZ8"/>
<name>A0A168JVZ8_CORDF</name>
<reference evidence="2 3" key="1">
    <citation type="journal article" date="2016" name="Genome Biol. Evol.">
        <title>Divergent and convergent evolution of fungal pathogenicity.</title>
        <authorList>
            <person name="Shang Y."/>
            <person name="Xiao G."/>
            <person name="Zheng P."/>
            <person name="Cen K."/>
            <person name="Zhan S."/>
            <person name="Wang C."/>
        </authorList>
    </citation>
    <scope>NUCLEOTIDE SEQUENCE [LARGE SCALE GENOMIC DNA]</scope>
    <source>
        <strain evidence="2 3">RCEF 1005</strain>
    </source>
</reference>
<dbReference type="PANTHER" id="PTHR36195">
    <property type="entry name" value="DOMAIN PROTEIN, PUTATIVE (AFU_ORTHOLOGUE AFUA_5G01990)-RELATED-RELATED"/>
    <property type="match status" value="1"/>
</dbReference>
<dbReference type="InterPro" id="IPR006771">
    <property type="entry name" value="CetA-like"/>
</dbReference>
<evidence type="ECO:0000256" key="1">
    <source>
        <dbReference type="SAM" id="SignalP"/>
    </source>
</evidence>
<keyword evidence="3" id="KW-1185">Reference proteome</keyword>
<organism evidence="2 3">
    <name type="scientific">Akanthomyces lecanii RCEF 1005</name>
    <dbReference type="NCBI Taxonomy" id="1081108"/>
    <lineage>
        <taxon>Eukaryota</taxon>
        <taxon>Fungi</taxon>
        <taxon>Dikarya</taxon>
        <taxon>Ascomycota</taxon>
        <taxon>Pezizomycotina</taxon>
        <taxon>Sordariomycetes</taxon>
        <taxon>Hypocreomycetidae</taxon>
        <taxon>Hypocreales</taxon>
        <taxon>Cordycipitaceae</taxon>
        <taxon>Akanthomyces</taxon>
        <taxon>Cordyceps confragosa</taxon>
    </lineage>
</organism>
<sequence>MFKQITILAVVGLASAASVPTQYPTASVYNNCKWDVFVTDGKTQHDLPAGQVYSNGLPKGGDKHSYKIARATSGTDVPTLVFSFDSKNGKVSYDLSEVHGSPFSGFKVQASANDDKCPKIEWEHGVPAGRNHATCAADVSVAVGLCL</sequence>
<evidence type="ECO:0000313" key="3">
    <source>
        <dbReference type="Proteomes" id="UP000076881"/>
    </source>
</evidence>
<dbReference type="EMBL" id="AZHF01000001">
    <property type="protein sequence ID" value="OAA80939.1"/>
    <property type="molecule type" value="Genomic_DNA"/>
</dbReference>
<keyword evidence="1" id="KW-0732">Signal</keyword>
<proteinExistence type="predicted"/>
<dbReference type="OrthoDB" id="5144514at2759"/>
<evidence type="ECO:0000313" key="2">
    <source>
        <dbReference type="EMBL" id="OAA80939.1"/>
    </source>
</evidence>
<dbReference type="Pfam" id="PF04681">
    <property type="entry name" value="Bys1"/>
    <property type="match status" value="1"/>
</dbReference>